<reference evidence="2 3" key="1">
    <citation type="submission" date="2019-09" db="EMBL/GenBank/DDBJ databases">
        <authorList>
            <person name="Ou C."/>
        </authorList>
    </citation>
    <scope>NUCLEOTIDE SEQUENCE [LARGE SCALE GENOMIC DNA]</scope>
    <source>
        <strain evidence="2">S2</strain>
        <tissue evidence="2">Leaf</tissue>
    </source>
</reference>
<name>A0A5N5H3K9_9ROSA</name>
<feature type="compositionally biased region" description="Polar residues" evidence="1">
    <location>
        <begin position="88"/>
        <end position="99"/>
    </location>
</feature>
<feature type="region of interest" description="Disordered" evidence="1">
    <location>
        <begin position="1"/>
        <end position="21"/>
    </location>
</feature>
<reference evidence="2 3" key="3">
    <citation type="submission" date="2019-11" db="EMBL/GenBank/DDBJ databases">
        <title>A de novo genome assembly of a pear dwarfing rootstock.</title>
        <authorList>
            <person name="Wang F."/>
            <person name="Wang J."/>
            <person name="Li S."/>
            <person name="Zhang Y."/>
            <person name="Fang M."/>
            <person name="Ma L."/>
            <person name="Zhao Y."/>
            <person name="Jiang S."/>
        </authorList>
    </citation>
    <scope>NUCLEOTIDE SEQUENCE [LARGE SCALE GENOMIC DNA]</scope>
    <source>
        <strain evidence="2">S2</strain>
        <tissue evidence="2">Leaf</tissue>
    </source>
</reference>
<evidence type="ECO:0000313" key="2">
    <source>
        <dbReference type="EMBL" id="KAB2622496.1"/>
    </source>
</evidence>
<organism evidence="2 3">
    <name type="scientific">Pyrus ussuriensis x Pyrus communis</name>
    <dbReference type="NCBI Taxonomy" id="2448454"/>
    <lineage>
        <taxon>Eukaryota</taxon>
        <taxon>Viridiplantae</taxon>
        <taxon>Streptophyta</taxon>
        <taxon>Embryophyta</taxon>
        <taxon>Tracheophyta</taxon>
        <taxon>Spermatophyta</taxon>
        <taxon>Magnoliopsida</taxon>
        <taxon>eudicotyledons</taxon>
        <taxon>Gunneridae</taxon>
        <taxon>Pentapetalae</taxon>
        <taxon>rosids</taxon>
        <taxon>fabids</taxon>
        <taxon>Rosales</taxon>
        <taxon>Rosaceae</taxon>
        <taxon>Amygdaloideae</taxon>
        <taxon>Maleae</taxon>
        <taxon>Pyrus</taxon>
    </lineage>
</organism>
<dbReference type="Proteomes" id="UP000327157">
    <property type="component" value="Chromosome 4"/>
</dbReference>
<dbReference type="AlphaFoldDB" id="A0A5N5H3K9"/>
<feature type="compositionally biased region" description="Low complexity" evidence="1">
    <location>
        <begin position="74"/>
        <end position="87"/>
    </location>
</feature>
<proteinExistence type="predicted"/>
<reference evidence="3" key="2">
    <citation type="submission" date="2019-10" db="EMBL/GenBank/DDBJ databases">
        <title>A de novo genome assembly of a pear dwarfing rootstock.</title>
        <authorList>
            <person name="Wang F."/>
            <person name="Wang J."/>
            <person name="Li S."/>
            <person name="Zhang Y."/>
            <person name="Fang M."/>
            <person name="Ma L."/>
            <person name="Zhao Y."/>
            <person name="Jiang S."/>
        </authorList>
    </citation>
    <scope>NUCLEOTIDE SEQUENCE [LARGE SCALE GENOMIC DNA]</scope>
</reference>
<evidence type="ECO:0000256" key="1">
    <source>
        <dbReference type="SAM" id="MobiDB-lite"/>
    </source>
</evidence>
<protein>
    <submittedName>
        <fullName evidence="2">Uncharacterized protein</fullName>
    </submittedName>
</protein>
<feature type="region of interest" description="Disordered" evidence="1">
    <location>
        <begin position="35"/>
        <end position="99"/>
    </location>
</feature>
<accession>A0A5N5H3K9</accession>
<comment type="caution">
    <text evidence="2">The sequence shown here is derived from an EMBL/GenBank/DDBJ whole genome shotgun (WGS) entry which is preliminary data.</text>
</comment>
<sequence>MLHLIRSRKEVTTAPSSIPLPPTIAATALVKMDPRPANSLDPVDPRVSYMPASSDSSMALPASARRGHRRPRTPDTTSASTTDASRSQPTKKNTWGPCSQLKTTKVTRMTNKRITIKYNNRHRAAPTAEQHSALAHDIGHVALEEGCPKEFKDREDNWAWLCSHFQEPDYVKKAKANKGNREKKTLLHHSNSRPFSYKDGGTTAGNNKFRETNISRPMFVSWYFVRGKHSFLKFFCNAG</sequence>
<dbReference type="EMBL" id="SMOL01000231">
    <property type="protein sequence ID" value="KAB2622496.1"/>
    <property type="molecule type" value="Genomic_DNA"/>
</dbReference>
<keyword evidence="3" id="KW-1185">Reference proteome</keyword>
<evidence type="ECO:0000313" key="3">
    <source>
        <dbReference type="Proteomes" id="UP000327157"/>
    </source>
</evidence>
<gene>
    <name evidence="2" type="ORF">D8674_024678</name>
</gene>